<gene>
    <name evidence="8" type="ORF">ACFY8C_37880</name>
</gene>
<dbReference type="PANTHER" id="PTHR43605:SF10">
    <property type="entry name" value="ACYL-COA SYNTHETASE MEDIUM CHAIN FAMILY MEMBER 3"/>
    <property type="match status" value="1"/>
</dbReference>
<evidence type="ECO:0000256" key="4">
    <source>
        <dbReference type="ARBA" id="ARBA00022840"/>
    </source>
</evidence>
<keyword evidence="4" id="KW-0067">ATP-binding</keyword>
<evidence type="ECO:0000259" key="6">
    <source>
        <dbReference type="Pfam" id="PF00501"/>
    </source>
</evidence>
<evidence type="ECO:0000313" key="9">
    <source>
        <dbReference type="Proteomes" id="UP001602370"/>
    </source>
</evidence>
<evidence type="ECO:0000256" key="2">
    <source>
        <dbReference type="ARBA" id="ARBA00022598"/>
    </source>
</evidence>
<accession>A0ABW6Y2S5</accession>
<evidence type="ECO:0000259" key="7">
    <source>
        <dbReference type="Pfam" id="PF13193"/>
    </source>
</evidence>
<dbReference type="Pfam" id="PF13193">
    <property type="entry name" value="AMP-binding_C"/>
    <property type="match status" value="1"/>
</dbReference>
<dbReference type="RefSeq" id="WP_388311807.1">
    <property type="nucleotide sequence ID" value="NZ_JBIBDZ010000017.1"/>
</dbReference>
<dbReference type="Gene3D" id="3.40.50.12780">
    <property type="entry name" value="N-terminal domain of ligase-like"/>
    <property type="match status" value="1"/>
</dbReference>
<name>A0ABW6Y2S5_9ACTN</name>
<evidence type="ECO:0000313" key="8">
    <source>
        <dbReference type="EMBL" id="MFF5924054.1"/>
    </source>
</evidence>
<feature type="region of interest" description="Disordered" evidence="5">
    <location>
        <begin position="167"/>
        <end position="225"/>
    </location>
</feature>
<dbReference type="InterPro" id="IPR045851">
    <property type="entry name" value="AMP-bd_C_sf"/>
</dbReference>
<comment type="similarity">
    <text evidence="1">Belongs to the ATP-dependent AMP-binding enzyme family.</text>
</comment>
<dbReference type="InterPro" id="IPR000873">
    <property type="entry name" value="AMP-dep_synth/lig_dom"/>
</dbReference>
<dbReference type="Pfam" id="PF00501">
    <property type="entry name" value="AMP-binding"/>
    <property type="match status" value="1"/>
</dbReference>
<dbReference type="InterPro" id="IPR042099">
    <property type="entry name" value="ANL_N_sf"/>
</dbReference>
<feature type="domain" description="AMP-dependent synthetase/ligase" evidence="6">
    <location>
        <begin position="77"/>
        <end position="439"/>
    </location>
</feature>
<evidence type="ECO:0000256" key="5">
    <source>
        <dbReference type="SAM" id="MobiDB-lite"/>
    </source>
</evidence>
<dbReference type="InterPro" id="IPR051087">
    <property type="entry name" value="Mitochondrial_ACSM"/>
</dbReference>
<dbReference type="PANTHER" id="PTHR43605">
    <property type="entry name" value="ACYL-COENZYME A SYNTHETASE"/>
    <property type="match status" value="1"/>
</dbReference>
<protein>
    <submittedName>
        <fullName evidence="8">Acyl-CoA synthetase</fullName>
    </submittedName>
</protein>
<comment type="caution">
    <text evidence="8">The sequence shown here is derived from an EMBL/GenBank/DDBJ whole genome shotgun (WGS) entry which is preliminary data.</text>
</comment>
<dbReference type="SUPFAM" id="SSF56801">
    <property type="entry name" value="Acetyl-CoA synthetase-like"/>
    <property type="match status" value="1"/>
</dbReference>
<keyword evidence="9" id="KW-1185">Reference proteome</keyword>
<dbReference type="Gene3D" id="3.30.300.30">
    <property type="match status" value="1"/>
</dbReference>
<proteinExistence type="inferred from homology"/>
<evidence type="ECO:0000256" key="3">
    <source>
        <dbReference type="ARBA" id="ARBA00022741"/>
    </source>
</evidence>
<evidence type="ECO:0000256" key="1">
    <source>
        <dbReference type="ARBA" id="ARBA00006432"/>
    </source>
</evidence>
<keyword evidence="2" id="KW-0436">Ligase</keyword>
<feature type="domain" description="AMP-binding enzyme C-terminal" evidence="7">
    <location>
        <begin position="490"/>
        <end position="573"/>
    </location>
</feature>
<sequence>MNGAAGASAHEEYRAARDLLLRLRGDREAACAAFRWPRAEHFNWALDWFDVIAEGNDRTALELLGHPGPDGGVPVVDRVSFAELSARSDALATELREHGVVRGDRVLILLGTRVELWEALLGCIKLGAVVVPGYQDLTAAEAADRIGRGGIRHVVSAPELVALLDELPRSGSGSSSESGSGSGPVSGSGSVPGVRMAVGGADRAGWVPYPDTRRPGRPRFVPDEPTRAADPSFCYFTSGTTSLPKLVEHSHAGYGVGHLSSLYWSGLRPGDRHLNLSAPGWAKHSWSSFFVPWAAEATVLAPPDGGLPPAVLPGVLAAHRVTSFCAPPSAWRSLVPYVNGDTAAPRLREATAAGEPLTAETVRRIETAWGVRVRDGYGQTEATALIGRAPGGAEPLAPLGHPLPGYRIVLRDPETGERGESGEVCVDLTERPPGLMRGYAGLPGRTAEAFADGLYRTGDRGERCADGSIRLLGRMDEVFKSHGHRVSPMEIEAVLRTHPEVADAAVVPCEDPEGGLAPYAVVELRPQRRDLITDVQGRIGAELLALAAERLAPVFVPRGVEVIARLPRTRSGKVRRSELRPGAPAAH</sequence>
<feature type="compositionally biased region" description="Low complexity" evidence="5">
    <location>
        <begin position="170"/>
        <end position="179"/>
    </location>
</feature>
<dbReference type="Proteomes" id="UP001602370">
    <property type="component" value="Unassembled WGS sequence"/>
</dbReference>
<dbReference type="InterPro" id="IPR025110">
    <property type="entry name" value="AMP-bd_C"/>
</dbReference>
<dbReference type="EMBL" id="JBIBDZ010000017">
    <property type="protein sequence ID" value="MFF5924054.1"/>
    <property type="molecule type" value="Genomic_DNA"/>
</dbReference>
<organism evidence="8 9">
    <name type="scientific">Streptomyces flavochromogenes</name>
    <dbReference type="NCBI Taxonomy" id="68199"/>
    <lineage>
        <taxon>Bacteria</taxon>
        <taxon>Bacillati</taxon>
        <taxon>Actinomycetota</taxon>
        <taxon>Actinomycetes</taxon>
        <taxon>Kitasatosporales</taxon>
        <taxon>Streptomycetaceae</taxon>
        <taxon>Streptomyces</taxon>
    </lineage>
</organism>
<keyword evidence="3" id="KW-0547">Nucleotide-binding</keyword>
<reference evidence="8 9" key="1">
    <citation type="submission" date="2024-10" db="EMBL/GenBank/DDBJ databases">
        <title>The Natural Products Discovery Center: Release of the First 8490 Sequenced Strains for Exploring Actinobacteria Biosynthetic Diversity.</title>
        <authorList>
            <person name="Kalkreuter E."/>
            <person name="Kautsar S.A."/>
            <person name="Yang D."/>
            <person name="Bader C.D."/>
            <person name="Teijaro C.N."/>
            <person name="Fluegel L."/>
            <person name="Davis C.M."/>
            <person name="Simpson J.R."/>
            <person name="Lauterbach L."/>
            <person name="Steele A.D."/>
            <person name="Gui C."/>
            <person name="Meng S."/>
            <person name="Li G."/>
            <person name="Viehrig K."/>
            <person name="Ye F."/>
            <person name="Su P."/>
            <person name="Kiefer A.F."/>
            <person name="Nichols A."/>
            <person name="Cepeda A.J."/>
            <person name="Yan W."/>
            <person name="Fan B."/>
            <person name="Jiang Y."/>
            <person name="Adhikari A."/>
            <person name="Zheng C.-J."/>
            <person name="Schuster L."/>
            <person name="Cowan T.M."/>
            <person name="Smanski M.J."/>
            <person name="Chevrette M.G."/>
            <person name="De Carvalho L.P.S."/>
            <person name="Shen B."/>
        </authorList>
    </citation>
    <scope>NUCLEOTIDE SEQUENCE [LARGE SCALE GENOMIC DNA]</scope>
    <source>
        <strain evidence="8 9">NPDC012605</strain>
    </source>
</reference>